<sequence>MHACSRTCHPPLCDSPLSSSGSASTTTKDEQTLAHKKQGLQNFYSCSCTVGNNVPPPFTSFEESGFPSELLREVLQAGFTAPTPIQAQSWPIALRSRDVVVVAKTVILSNANGGTSISNAWGEGGAPTTNPWKKVVAAPSDS</sequence>
<name>A0ABQ5IPV7_9ASTR</name>
<organism evidence="9 10">
    <name type="scientific">Tanacetum coccineum</name>
    <dbReference type="NCBI Taxonomy" id="301880"/>
    <lineage>
        <taxon>Eukaryota</taxon>
        <taxon>Viridiplantae</taxon>
        <taxon>Streptophyta</taxon>
        <taxon>Embryophyta</taxon>
        <taxon>Tracheophyta</taxon>
        <taxon>Spermatophyta</taxon>
        <taxon>Magnoliopsida</taxon>
        <taxon>eudicotyledons</taxon>
        <taxon>Gunneridae</taxon>
        <taxon>Pentapetalae</taxon>
        <taxon>asterids</taxon>
        <taxon>campanulids</taxon>
        <taxon>Asterales</taxon>
        <taxon>Asteraceae</taxon>
        <taxon>Asteroideae</taxon>
        <taxon>Anthemideae</taxon>
        <taxon>Anthemidinae</taxon>
        <taxon>Tanacetum</taxon>
    </lineage>
</organism>
<protein>
    <submittedName>
        <fullName evidence="9">DEAD-box ATP-dependent RNA helicase 14-like protein</fullName>
    </submittedName>
</protein>
<comment type="caution">
    <text evidence="9">The sequence shown here is derived from an EMBL/GenBank/DDBJ whole genome shotgun (WGS) entry which is preliminary data.</text>
</comment>
<dbReference type="Proteomes" id="UP001151760">
    <property type="component" value="Unassembled WGS sequence"/>
</dbReference>
<proteinExistence type="predicted"/>
<keyword evidence="3" id="KW-0347">Helicase</keyword>
<dbReference type="InterPro" id="IPR014014">
    <property type="entry name" value="RNA_helicase_DEAD_Q_motif"/>
</dbReference>
<dbReference type="InterPro" id="IPR027417">
    <property type="entry name" value="P-loop_NTPase"/>
</dbReference>
<dbReference type="Gene3D" id="3.40.50.300">
    <property type="entry name" value="P-loop containing nucleotide triphosphate hydrolases"/>
    <property type="match status" value="1"/>
</dbReference>
<evidence type="ECO:0000256" key="4">
    <source>
        <dbReference type="ARBA" id="ARBA00022840"/>
    </source>
</evidence>
<evidence type="ECO:0000256" key="5">
    <source>
        <dbReference type="ARBA" id="ARBA00022884"/>
    </source>
</evidence>
<reference evidence="9" key="2">
    <citation type="submission" date="2022-01" db="EMBL/GenBank/DDBJ databases">
        <authorList>
            <person name="Yamashiro T."/>
            <person name="Shiraishi A."/>
            <person name="Satake H."/>
            <person name="Nakayama K."/>
        </authorList>
    </citation>
    <scope>NUCLEOTIDE SEQUENCE</scope>
</reference>
<keyword evidence="2" id="KW-0378">Hydrolase</keyword>
<keyword evidence="1" id="KW-0547">Nucleotide-binding</keyword>
<keyword evidence="10" id="KW-1185">Reference proteome</keyword>
<dbReference type="EMBL" id="BQNB010021045">
    <property type="protein sequence ID" value="GJU02292.1"/>
    <property type="molecule type" value="Genomic_DNA"/>
</dbReference>
<evidence type="ECO:0000256" key="7">
    <source>
        <dbReference type="SAM" id="MobiDB-lite"/>
    </source>
</evidence>
<evidence type="ECO:0000256" key="3">
    <source>
        <dbReference type="ARBA" id="ARBA00022806"/>
    </source>
</evidence>
<evidence type="ECO:0000256" key="1">
    <source>
        <dbReference type="ARBA" id="ARBA00022741"/>
    </source>
</evidence>
<evidence type="ECO:0000259" key="8">
    <source>
        <dbReference type="PROSITE" id="PS51195"/>
    </source>
</evidence>
<accession>A0ABQ5IPV7</accession>
<dbReference type="PROSITE" id="PS51195">
    <property type="entry name" value="Q_MOTIF"/>
    <property type="match status" value="1"/>
</dbReference>
<evidence type="ECO:0000313" key="10">
    <source>
        <dbReference type="Proteomes" id="UP001151760"/>
    </source>
</evidence>
<feature type="short sequence motif" description="Q motif" evidence="6">
    <location>
        <begin position="59"/>
        <end position="87"/>
    </location>
</feature>
<dbReference type="SUPFAM" id="SSF52540">
    <property type="entry name" value="P-loop containing nucleoside triphosphate hydrolases"/>
    <property type="match status" value="1"/>
</dbReference>
<evidence type="ECO:0000256" key="2">
    <source>
        <dbReference type="ARBA" id="ARBA00022801"/>
    </source>
</evidence>
<gene>
    <name evidence="9" type="ORF">Tco_1112630</name>
</gene>
<keyword evidence="4" id="KW-0067">ATP-binding</keyword>
<reference evidence="9" key="1">
    <citation type="journal article" date="2022" name="Int. J. Mol. Sci.">
        <title>Draft Genome of Tanacetum Coccineum: Genomic Comparison of Closely Related Tanacetum-Family Plants.</title>
        <authorList>
            <person name="Yamashiro T."/>
            <person name="Shiraishi A."/>
            <person name="Nakayama K."/>
            <person name="Satake H."/>
        </authorList>
    </citation>
    <scope>NUCLEOTIDE SEQUENCE</scope>
</reference>
<evidence type="ECO:0000313" key="9">
    <source>
        <dbReference type="EMBL" id="GJU02292.1"/>
    </source>
</evidence>
<feature type="region of interest" description="Disordered" evidence="7">
    <location>
        <begin position="119"/>
        <end position="142"/>
    </location>
</feature>
<dbReference type="PANTHER" id="PTHR47958">
    <property type="entry name" value="ATP-DEPENDENT RNA HELICASE DBP3"/>
    <property type="match status" value="1"/>
</dbReference>
<evidence type="ECO:0000256" key="6">
    <source>
        <dbReference type="PROSITE-ProRule" id="PRU00552"/>
    </source>
</evidence>
<keyword evidence="5" id="KW-0694">RNA-binding</keyword>
<feature type="domain" description="DEAD-box RNA helicase Q" evidence="8">
    <location>
        <begin position="59"/>
        <end position="87"/>
    </location>
</feature>